<dbReference type="Pfam" id="PF13302">
    <property type="entry name" value="Acetyltransf_3"/>
    <property type="match status" value="1"/>
</dbReference>
<name>A0A401QSB9_STRNR</name>
<keyword evidence="2" id="KW-0808">Transferase</keyword>
<dbReference type="InterPro" id="IPR051531">
    <property type="entry name" value="N-acetyltransferase"/>
</dbReference>
<evidence type="ECO:0000259" key="1">
    <source>
        <dbReference type="PROSITE" id="PS51186"/>
    </source>
</evidence>
<evidence type="ECO:0000313" key="3">
    <source>
        <dbReference type="Proteomes" id="UP000288351"/>
    </source>
</evidence>
<dbReference type="PANTHER" id="PTHR43792">
    <property type="entry name" value="GNAT FAMILY, PUTATIVE (AFU_ORTHOLOGUE AFUA_3G00765)-RELATED-RELATED"/>
    <property type="match status" value="1"/>
</dbReference>
<dbReference type="InterPro" id="IPR000182">
    <property type="entry name" value="GNAT_dom"/>
</dbReference>
<feature type="domain" description="N-acetyltransferase" evidence="1">
    <location>
        <begin position="12"/>
        <end position="177"/>
    </location>
</feature>
<dbReference type="EMBL" id="BHXC01000006">
    <property type="protein sequence ID" value="GCB88218.1"/>
    <property type="molecule type" value="Genomic_DNA"/>
</dbReference>
<dbReference type="GO" id="GO:0016747">
    <property type="term" value="F:acyltransferase activity, transferring groups other than amino-acyl groups"/>
    <property type="evidence" value="ECO:0007669"/>
    <property type="project" value="InterPro"/>
</dbReference>
<dbReference type="PROSITE" id="PS51186">
    <property type="entry name" value="GNAT"/>
    <property type="match status" value="1"/>
</dbReference>
<reference evidence="2 3" key="1">
    <citation type="journal article" date="2019" name="Microbiol. Resour. Announc.">
        <title>Draft Genome Sequence of the Most Traditional epsilon-Poly-l-Lysine Producer, Streptomyces albulus NBRC14147.</title>
        <authorList>
            <person name="Yamanaka K."/>
            <person name="Hamano Y."/>
        </authorList>
    </citation>
    <scope>NUCLEOTIDE SEQUENCE [LARGE SCALE GENOMIC DNA]</scope>
    <source>
        <strain evidence="2 3">NBRC 14147</strain>
    </source>
</reference>
<organism evidence="2 3">
    <name type="scientific">Streptomyces noursei</name>
    <name type="common">Streptomyces albulus</name>
    <dbReference type="NCBI Taxonomy" id="1971"/>
    <lineage>
        <taxon>Bacteria</taxon>
        <taxon>Bacillati</taxon>
        <taxon>Actinomycetota</taxon>
        <taxon>Actinomycetes</taxon>
        <taxon>Kitasatosporales</taxon>
        <taxon>Streptomycetaceae</taxon>
        <taxon>Streptomyces</taxon>
    </lineage>
</organism>
<gene>
    <name evidence="2" type="ORF">SALB_00887</name>
</gene>
<dbReference type="RefSeq" id="WP_016575298.1">
    <property type="nucleotide sequence ID" value="NZ_BHXC01000006.1"/>
</dbReference>
<accession>A0A401QSB9</accession>
<sequence>MTYPLRLVGDKVTVRDFRVEDVDDMQRVFGDDRVTKWLSFDSRDRSETQARIEGAIKSAQLSPRTEFYLAVTECDEGRAIGFVRLVRSGSQGEDIGCAIAADEWGRGYSTDAHVVLLDFAFGSLGLEKVSGWIPADKAKRINSLAEGGSLARLGFTTDRVVRRHEFINGAWRDCNLNSVSAADWSHRRRT</sequence>
<protein>
    <submittedName>
        <fullName evidence="2">N-acetyltransferase</fullName>
    </submittedName>
</protein>
<comment type="caution">
    <text evidence="2">The sequence shown here is derived from an EMBL/GenBank/DDBJ whole genome shotgun (WGS) entry which is preliminary data.</text>
</comment>
<dbReference type="Gene3D" id="3.40.630.30">
    <property type="match status" value="1"/>
</dbReference>
<evidence type="ECO:0000313" key="2">
    <source>
        <dbReference type="EMBL" id="GCB88218.1"/>
    </source>
</evidence>
<proteinExistence type="predicted"/>
<dbReference type="AlphaFoldDB" id="A0A401QSB9"/>
<dbReference type="Proteomes" id="UP000288351">
    <property type="component" value="Unassembled WGS sequence"/>
</dbReference>
<dbReference type="InterPro" id="IPR016181">
    <property type="entry name" value="Acyl_CoA_acyltransferase"/>
</dbReference>
<dbReference type="SUPFAM" id="SSF55729">
    <property type="entry name" value="Acyl-CoA N-acyltransferases (Nat)"/>
    <property type="match status" value="1"/>
</dbReference>